<reference evidence="3 4" key="1">
    <citation type="submission" date="2016-03" db="EMBL/GenBank/DDBJ databases">
        <title>Draft genome sequence of Paenibacillus glacialis DSM 22343.</title>
        <authorList>
            <person name="Shin S.-K."/>
            <person name="Yi H."/>
        </authorList>
    </citation>
    <scope>NUCLEOTIDE SEQUENCE [LARGE SCALE GENOMIC DNA]</scope>
    <source>
        <strain evidence="3 4">DSM 22343</strain>
    </source>
</reference>
<keyword evidence="1" id="KW-0812">Transmembrane</keyword>
<evidence type="ECO:0000313" key="3">
    <source>
        <dbReference type="EMBL" id="OAB44238.1"/>
    </source>
</evidence>
<dbReference type="PANTHER" id="PTHR35793:SF2">
    <property type="entry name" value="INNER MEMBRANE PROTEIN YJIG"/>
    <property type="match status" value="1"/>
</dbReference>
<feature type="transmembrane region" description="Helical" evidence="1">
    <location>
        <begin position="156"/>
        <end position="176"/>
    </location>
</feature>
<protein>
    <submittedName>
        <fullName evidence="3">Spore maturation protein</fullName>
    </submittedName>
</protein>
<dbReference type="PANTHER" id="PTHR35793">
    <property type="entry name" value="INNER MEMBRANE PROTEIN YJIG"/>
    <property type="match status" value="1"/>
</dbReference>
<comment type="caution">
    <text evidence="3">The sequence shown here is derived from an EMBL/GenBank/DDBJ whole genome shotgun (WGS) entry which is preliminary data.</text>
</comment>
<name>A0A168M594_9BACL</name>
<evidence type="ECO:0000256" key="1">
    <source>
        <dbReference type="SAM" id="Phobius"/>
    </source>
</evidence>
<evidence type="ECO:0000313" key="4">
    <source>
        <dbReference type="Proteomes" id="UP000076967"/>
    </source>
</evidence>
<dbReference type="Pfam" id="PF07670">
    <property type="entry name" value="Gate"/>
    <property type="match status" value="1"/>
</dbReference>
<feature type="transmembrane region" description="Helical" evidence="1">
    <location>
        <begin position="7"/>
        <end position="25"/>
    </location>
</feature>
<dbReference type="RefSeq" id="WP_068530285.1">
    <property type="nucleotide sequence ID" value="NZ_LVJH01000007.1"/>
</dbReference>
<keyword evidence="1" id="KW-1133">Transmembrane helix</keyword>
<dbReference type="EMBL" id="LVJH01000007">
    <property type="protein sequence ID" value="OAB44238.1"/>
    <property type="molecule type" value="Genomic_DNA"/>
</dbReference>
<dbReference type="AlphaFoldDB" id="A0A168M594"/>
<keyword evidence="4" id="KW-1185">Reference proteome</keyword>
<dbReference type="InterPro" id="IPR011642">
    <property type="entry name" value="Gate_dom"/>
</dbReference>
<dbReference type="Proteomes" id="UP000076967">
    <property type="component" value="Unassembled WGS sequence"/>
</dbReference>
<dbReference type="InterPro" id="IPR052549">
    <property type="entry name" value="SpmB"/>
</dbReference>
<sequence length="177" mass="18857">MYALINLISTWAIPIIIVFIPLFAFTKKVPVYESFIDGAKDGFSTAVQIIPHLVGMMVAISIFRASGALDFFVGWTGSFLTSIGVPSEILPLGLLRPLTGTGSLAFATDLIRVYGPDSMIGRMASTIQGSTDTTLYVLTVYMGAVGIRNGRYALKVGLFSDAVGFVAAIAVCLIFFG</sequence>
<feature type="domain" description="Nucleoside transporter/FeoB GTPase Gate" evidence="2">
    <location>
        <begin position="47"/>
        <end position="147"/>
    </location>
</feature>
<dbReference type="STRING" id="494026.PGLA_06115"/>
<gene>
    <name evidence="3" type="ORF">PGLA_06115</name>
</gene>
<evidence type="ECO:0000259" key="2">
    <source>
        <dbReference type="Pfam" id="PF07670"/>
    </source>
</evidence>
<accession>A0A168M594</accession>
<organism evidence="3 4">
    <name type="scientific">Paenibacillus glacialis</name>
    <dbReference type="NCBI Taxonomy" id="494026"/>
    <lineage>
        <taxon>Bacteria</taxon>
        <taxon>Bacillati</taxon>
        <taxon>Bacillota</taxon>
        <taxon>Bacilli</taxon>
        <taxon>Bacillales</taxon>
        <taxon>Paenibacillaceae</taxon>
        <taxon>Paenibacillus</taxon>
    </lineage>
</organism>
<keyword evidence="1" id="KW-0472">Membrane</keyword>
<dbReference type="OrthoDB" id="9805623at2"/>
<feature type="transmembrane region" description="Helical" evidence="1">
    <location>
        <begin position="45"/>
        <end position="63"/>
    </location>
</feature>
<dbReference type="GO" id="GO:0005886">
    <property type="term" value="C:plasma membrane"/>
    <property type="evidence" value="ECO:0007669"/>
    <property type="project" value="TreeGrafter"/>
</dbReference>
<proteinExistence type="predicted"/>